<name>A0A3M2JG88_9CELL</name>
<evidence type="ECO:0000256" key="1">
    <source>
        <dbReference type="ARBA" id="ARBA00005525"/>
    </source>
</evidence>
<dbReference type="InterPro" id="IPR000304">
    <property type="entry name" value="Pyrroline-COOH_reductase"/>
</dbReference>
<keyword evidence="5 8" id="KW-0028">Amino-acid biosynthesis</keyword>
<feature type="domain" description="Pyrroline-5-carboxylate reductase catalytic N-terminal" evidence="9">
    <location>
        <begin position="10"/>
        <end position="102"/>
    </location>
</feature>
<dbReference type="FunFam" id="1.10.3730.10:FF:000001">
    <property type="entry name" value="Pyrroline-5-carboxylate reductase"/>
    <property type="match status" value="1"/>
</dbReference>
<comment type="function">
    <text evidence="4 5">Catalyzes the reduction of 1-pyrroline-5-carboxylate (PCA) to L-proline.</text>
</comment>
<keyword evidence="2 5" id="KW-0521">NADP</keyword>
<dbReference type="Gene3D" id="3.40.50.720">
    <property type="entry name" value="NAD(P)-binding Rossmann-like Domain"/>
    <property type="match status" value="1"/>
</dbReference>
<dbReference type="GO" id="GO:0004735">
    <property type="term" value="F:pyrroline-5-carboxylate reductase activity"/>
    <property type="evidence" value="ECO:0007669"/>
    <property type="project" value="UniProtKB-UniRule"/>
</dbReference>
<evidence type="ECO:0000256" key="2">
    <source>
        <dbReference type="ARBA" id="ARBA00022857"/>
    </source>
</evidence>
<dbReference type="AlphaFoldDB" id="A0A3M2JG88"/>
<keyword evidence="5 8" id="KW-0641">Proline biosynthesis</keyword>
<dbReference type="InterPro" id="IPR053790">
    <property type="entry name" value="P5CR-like_CS"/>
</dbReference>
<dbReference type="InterPro" id="IPR036291">
    <property type="entry name" value="NAD(P)-bd_dom_sf"/>
</dbReference>
<comment type="catalytic activity">
    <reaction evidence="5">
        <text>L-proline + NAD(+) = (S)-1-pyrroline-5-carboxylate + NADH + 2 H(+)</text>
        <dbReference type="Rhea" id="RHEA:14105"/>
        <dbReference type="ChEBI" id="CHEBI:15378"/>
        <dbReference type="ChEBI" id="CHEBI:17388"/>
        <dbReference type="ChEBI" id="CHEBI:57540"/>
        <dbReference type="ChEBI" id="CHEBI:57945"/>
        <dbReference type="ChEBI" id="CHEBI:60039"/>
        <dbReference type="EC" id="1.5.1.2"/>
    </reaction>
</comment>
<evidence type="ECO:0000256" key="7">
    <source>
        <dbReference type="PIRSR" id="PIRSR000193-1"/>
    </source>
</evidence>
<comment type="catalytic activity">
    <reaction evidence="5 8">
        <text>L-proline + NADP(+) = (S)-1-pyrroline-5-carboxylate + NADPH + 2 H(+)</text>
        <dbReference type="Rhea" id="RHEA:14109"/>
        <dbReference type="ChEBI" id="CHEBI:15378"/>
        <dbReference type="ChEBI" id="CHEBI:17388"/>
        <dbReference type="ChEBI" id="CHEBI:57783"/>
        <dbReference type="ChEBI" id="CHEBI:58349"/>
        <dbReference type="ChEBI" id="CHEBI:60039"/>
        <dbReference type="EC" id="1.5.1.2"/>
    </reaction>
</comment>
<comment type="pathway">
    <text evidence="5 8">Amino-acid biosynthesis; L-proline biosynthesis; L-proline from L-glutamate 5-semialdehyde: step 1/1.</text>
</comment>
<dbReference type="NCBIfam" id="TIGR00112">
    <property type="entry name" value="proC"/>
    <property type="match status" value="1"/>
</dbReference>
<organism evidence="11 12">
    <name type="scientific">Cellulomonas triticagri</name>
    <dbReference type="NCBI Taxonomy" id="2483352"/>
    <lineage>
        <taxon>Bacteria</taxon>
        <taxon>Bacillati</taxon>
        <taxon>Actinomycetota</taxon>
        <taxon>Actinomycetes</taxon>
        <taxon>Micrococcales</taxon>
        <taxon>Cellulomonadaceae</taxon>
        <taxon>Cellulomonas</taxon>
    </lineage>
</organism>
<dbReference type="GO" id="GO:0005737">
    <property type="term" value="C:cytoplasm"/>
    <property type="evidence" value="ECO:0007669"/>
    <property type="project" value="UniProtKB-SubCell"/>
</dbReference>
<dbReference type="InterPro" id="IPR029036">
    <property type="entry name" value="P5CR_dimer"/>
</dbReference>
<dbReference type="EMBL" id="RFFI01000052">
    <property type="protein sequence ID" value="RMI09338.1"/>
    <property type="molecule type" value="Genomic_DNA"/>
</dbReference>
<dbReference type="EC" id="1.5.1.2" evidence="5 6"/>
<dbReference type="GO" id="GO:0055129">
    <property type="term" value="P:L-proline biosynthetic process"/>
    <property type="evidence" value="ECO:0007669"/>
    <property type="project" value="UniProtKB-UniRule"/>
</dbReference>
<dbReference type="OrthoDB" id="9805754at2"/>
<evidence type="ECO:0000256" key="6">
    <source>
        <dbReference type="NCBIfam" id="TIGR00112"/>
    </source>
</evidence>
<dbReference type="Gene3D" id="1.10.3730.10">
    <property type="entry name" value="ProC C-terminal domain-like"/>
    <property type="match status" value="1"/>
</dbReference>
<dbReference type="HAMAP" id="MF_01925">
    <property type="entry name" value="P5C_reductase"/>
    <property type="match status" value="1"/>
</dbReference>
<dbReference type="PROSITE" id="PS00521">
    <property type="entry name" value="P5CR"/>
    <property type="match status" value="1"/>
</dbReference>
<gene>
    <name evidence="5" type="primary">proC</name>
    <name evidence="11" type="ORF">EBM89_10770</name>
</gene>
<evidence type="ECO:0000256" key="5">
    <source>
        <dbReference type="HAMAP-Rule" id="MF_01925"/>
    </source>
</evidence>
<dbReference type="SUPFAM" id="SSF51735">
    <property type="entry name" value="NAD(P)-binding Rossmann-fold domains"/>
    <property type="match status" value="1"/>
</dbReference>
<dbReference type="InterPro" id="IPR028939">
    <property type="entry name" value="P5C_Rdtase_cat_N"/>
</dbReference>
<evidence type="ECO:0000256" key="4">
    <source>
        <dbReference type="ARBA" id="ARBA00058118"/>
    </source>
</evidence>
<dbReference type="Pfam" id="PF03807">
    <property type="entry name" value="F420_oxidored"/>
    <property type="match status" value="1"/>
</dbReference>
<keyword evidence="3 5" id="KW-0560">Oxidoreductase</keyword>
<protein>
    <recommendedName>
        <fullName evidence="5 6">Pyrroline-5-carboxylate reductase</fullName>
        <shortName evidence="5">P5C reductase</shortName>
        <shortName evidence="5">P5CR</shortName>
        <ecNumber evidence="5 6">1.5.1.2</ecNumber>
    </recommendedName>
    <alternativeName>
        <fullName evidence="5">PCA reductase</fullName>
    </alternativeName>
</protein>
<feature type="binding site" evidence="7">
    <location>
        <begin position="12"/>
        <end position="17"/>
    </location>
    <ligand>
        <name>NADP(+)</name>
        <dbReference type="ChEBI" id="CHEBI:58349"/>
    </ligand>
</feature>
<dbReference type="PANTHER" id="PTHR11645">
    <property type="entry name" value="PYRROLINE-5-CARBOXYLATE REDUCTASE"/>
    <property type="match status" value="1"/>
</dbReference>
<keyword evidence="5" id="KW-0963">Cytoplasm</keyword>
<dbReference type="Pfam" id="PF14748">
    <property type="entry name" value="P5CR_dimer"/>
    <property type="match status" value="1"/>
</dbReference>
<evidence type="ECO:0000259" key="9">
    <source>
        <dbReference type="Pfam" id="PF03807"/>
    </source>
</evidence>
<dbReference type="PANTHER" id="PTHR11645:SF0">
    <property type="entry name" value="PYRROLINE-5-CARBOXYLATE REDUCTASE 3"/>
    <property type="match status" value="1"/>
</dbReference>
<accession>A0A3M2JG88</accession>
<dbReference type="PIRSF" id="PIRSF000193">
    <property type="entry name" value="Pyrrol-5-carb_rd"/>
    <property type="match status" value="1"/>
</dbReference>
<proteinExistence type="inferred from homology"/>
<dbReference type="SUPFAM" id="SSF48179">
    <property type="entry name" value="6-phosphogluconate dehydrogenase C-terminal domain-like"/>
    <property type="match status" value="1"/>
</dbReference>
<evidence type="ECO:0000256" key="8">
    <source>
        <dbReference type="RuleBase" id="RU003903"/>
    </source>
</evidence>
<comment type="similarity">
    <text evidence="1 5 8">Belongs to the pyrroline-5-carboxylate reductase family.</text>
</comment>
<feature type="domain" description="Pyrroline-5-carboxylate reductase dimerisation" evidence="10">
    <location>
        <begin position="165"/>
        <end position="269"/>
    </location>
</feature>
<evidence type="ECO:0000313" key="12">
    <source>
        <dbReference type="Proteomes" id="UP000269289"/>
    </source>
</evidence>
<dbReference type="Proteomes" id="UP000269289">
    <property type="component" value="Unassembled WGS sequence"/>
</dbReference>
<dbReference type="UniPathway" id="UPA00098">
    <property type="reaction ID" value="UER00361"/>
</dbReference>
<sequence>MTATARPHTAVLGGGVMGEALVSALLTAGWTADDVDVTERSAARAMELSGRYGVRAADPNRKAVKGADLVLVAVKPQVVPEVLAEIAPALRPGTLVVSVAAGVPVAVYEAALPEGTPVVRVMPNTPALVGKGASGIAPGSHATDEHLALVEEALAATGLVVRVAEKDLDAVTAISGSGPAYAFYLIDAMAEAGVLLGLTRDLATRLAVATVEGSAALAAQTGDHPVVLRERVSSPGGTTVAGVAALDAHGVRAGVVAAARAAYDRSRALGAAARPTPTAEPGPARDE</sequence>
<feature type="binding site" evidence="7">
    <location>
        <position position="60"/>
    </location>
    <ligand>
        <name>NADPH</name>
        <dbReference type="ChEBI" id="CHEBI:57783"/>
    </ligand>
</feature>
<evidence type="ECO:0000313" key="11">
    <source>
        <dbReference type="EMBL" id="RMI09338.1"/>
    </source>
</evidence>
<reference evidence="11 12" key="1">
    <citation type="submission" date="2018-10" db="EMBL/GenBank/DDBJ databases">
        <title>Isolation, diversity and antifungal activity of actinobacteria from wheat.</title>
        <authorList>
            <person name="Han C."/>
        </authorList>
    </citation>
    <scope>NUCLEOTIDE SEQUENCE [LARGE SCALE GENOMIC DNA]</scope>
    <source>
        <strain evidence="11 12">NEAU-YY56</strain>
    </source>
</reference>
<comment type="caution">
    <text evidence="11">The sequence shown here is derived from an EMBL/GenBank/DDBJ whole genome shotgun (WGS) entry which is preliminary data.</text>
</comment>
<evidence type="ECO:0000259" key="10">
    <source>
        <dbReference type="Pfam" id="PF14748"/>
    </source>
</evidence>
<keyword evidence="12" id="KW-1185">Reference proteome</keyword>
<dbReference type="InterPro" id="IPR008927">
    <property type="entry name" value="6-PGluconate_DH-like_C_sf"/>
</dbReference>
<feature type="binding site" evidence="7">
    <location>
        <begin position="73"/>
        <end position="76"/>
    </location>
    <ligand>
        <name>NADP(+)</name>
        <dbReference type="ChEBI" id="CHEBI:58349"/>
    </ligand>
</feature>
<dbReference type="RefSeq" id="WP_122149434.1">
    <property type="nucleotide sequence ID" value="NZ_RFFI01000052.1"/>
</dbReference>
<comment type="subcellular location">
    <subcellularLocation>
        <location evidence="5">Cytoplasm</location>
    </subcellularLocation>
</comment>
<evidence type="ECO:0000256" key="3">
    <source>
        <dbReference type="ARBA" id="ARBA00023002"/>
    </source>
</evidence>